<dbReference type="SUPFAM" id="SSF102712">
    <property type="entry name" value="JAB1/MPN domain"/>
    <property type="match status" value="1"/>
</dbReference>
<dbReference type="InterPro" id="IPR028090">
    <property type="entry name" value="JAB_dom_prok"/>
</dbReference>
<evidence type="ECO:0000256" key="4">
    <source>
        <dbReference type="ARBA" id="ARBA00022833"/>
    </source>
</evidence>
<organism evidence="7 8">
    <name type="scientific">Halorientalis persicus</name>
    <dbReference type="NCBI Taxonomy" id="1367881"/>
    <lineage>
        <taxon>Archaea</taxon>
        <taxon>Methanobacteriati</taxon>
        <taxon>Methanobacteriota</taxon>
        <taxon>Stenosarchaea group</taxon>
        <taxon>Halobacteria</taxon>
        <taxon>Halobacteriales</taxon>
        <taxon>Haloarculaceae</taxon>
        <taxon>Halorientalis</taxon>
    </lineage>
</organism>
<proteinExistence type="predicted"/>
<sequence length="150" mass="16885">MGVLLPVGRVTIPRRIVHAVDDNIATEHPREAGGFLACERRDGRLHATGHVPLPNEAADPERRFVATVDERAPSEPRICYHSHTSASTPSGLTDIDRRMIPERYALVVFAPRGDPHSYRLFRRGLLRWRELPVGHTRSGPGEWHPLPRLS</sequence>
<dbReference type="Pfam" id="PF14464">
    <property type="entry name" value="Prok-JAB"/>
    <property type="match status" value="1"/>
</dbReference>
<dbReference type="RefSeq" id="WP_092657959.1">
    <property type="nucleotide sequence ID" value="NZ_FOCX01000003.1"/>
</dbReference>
<evidence type="ECO:0000256" key="3">
    <source>
        <dbReference type="ARBA" id="ARBA00022801"/>
    </source>
</evidence>
<dbReference type="GO" id="GO:0006508">
    <property type="term" value="P:proteolysis"/>
    <property type="evidence" value="ECO:0007669"/>
    <property type="project" value="UniProtKB-KW"/>
</dbReference>
<keyword evidence="5" id="KW-0482">Metalloprotease</keyword>
<reference evidence="8" key="1">
    <citation type="submission" date="2016-10" db="EMBL/GenBank/DDBJ databases">
        <authorList>
            <person name="Varghese N."/>
            <person name="Submissions S."/>
        </authorList>
    </citation>
    <scope>NUCLEOTIDE SEQUENCE [LARGE SCALE GENOMIC DNA]</scope>
    <source>
        <strain evidence="8">IBRC-M 10043</strain>
    </source>
</reference>
<evidence type="ECO:0000259" key="6">
    <source>
        <dbReference type="Pfam" id="PF14464"/>
    </source>
</evidence>
<evidence type="ECO:0000256" key="5">
    <source>
        <dbReference type="ARBA" id="ARBA00023049"/>
    </source>
</evidence>
<keyword evidence="2" id="KW-0479">Metal-binding</keyword>
<feature type="domain" description="JAB" evidence="6">
    <location>
        <begin position="25"/>
        <end position="108"/>
    </location>
</feature>
<evidence type="ECO:0000256" key="1">
    <source>
        <dbReference type="ARBA" id="ARBA00022670"/>
    </source>
</evidence>
<dbReference type="AlphaFoldDB" id="A0A1H8GFA3"/>
<dbReference type="GO" id="GO:0008237">
    <property type="term" value="F:metallopeptidase activity"/>
    <property type="evidence" value="ECO:0007669"/>
    <property type="project" value="UniProtKB-KW"/>
</dbReference>
<evidence type="ECO:0000313" key="7">
    <source>
        <dbReference type="EMBL" id="SEN42465.1"/>
    </source>
</evidence>
<keyword evidence="3" id="KW-0378">Hydrolase</keyword>
<dbReference type="Proteomes" id="UP000198775">
    <property type="component" value="Unassembled WGS sequence"/>
</dbReference>
<keyword evidence="1" id="KW-0645">Protease</keyword>
<gene>
    <name evidence="7" type="ORF">SAMN05216388_100380</name>
</gene>
<protein>
    <submittedName>
        <fullName evidence="7">Proteasome lid subunit RPN8/RPN11, contains Jab1/MPN metalloenzyme (JAMM) motif</fullName>
    </submittedName>
</protein>
<accession>A0A1H8GFA3</accession>
<evidence type="ECO:0000313" key="8">
    <source>
        <dbReference type="Proteomes" id="UP000198775"/>
    </source>
</evidence>
<dbReference type="GO" id="GO:0046872">
    <property type="term" value="F:metal ion binding"/>
    <property type="evidence" value="ECO:0007669"/>
    <property type="project" value="UniProtKB-KW"/>
</dbReference>
<name>A0A1H8GFA3_9EURY</name>
<evidence type="ECO:0000256" key="2">
    <source>
        <dbReference type="ARBA" id="ARBA00022723"/>
    </source>
</evidence>
<dbReference type="EMBL" id="FOCX01000003">
    <property type="protein sequence ID" value="SEN42465.1"/>
    <property type="molecule type" value="Genomic_DNA"/>
</dbReference>
<dbReference type="OrthoDB" id="350772at2157"/>
<dbReference type="Gene3D" id="3.40.140.10">
    <property type="entry name" value="Cytidine Deaminase, domain 2"/>
    <property type="match status" value="1"/>
</dbReference>
<dbReference type="GO" id="GO:0000502">
    <property type="term" value="C:proteasome complex"/>
    <property type="evidence" value="ECO:0007669"/>
    <property type="project" value="UniProtKB-KW"/>
</dbReference>
<keyword evidence="4" id="KW-0862">Zinc</keyword>
<keyword evidence="7" id="KW-0647">Proteasome</keyword>
<keyword evidence="8" id="KW-1185">Reference proteome</keyword>